<reference evidence="1" key="2">
    <citation type="submission" date="2008-12" db="EMBL/GenBank/DDBJ databases">
        <title>Improved gene annotation of the rice (Oryza sativa) genomes.</title>
        <authorList>
            <person name="Wang J."/>
            <person name="Li R."/>
            <person name="Fan W."/>
            <person name="Huang Q."/>
            <person name="Zhang J."/>
            <person name="Zhou Y."/>
            <person name="Hu Y."/>
            <person name="Zi S."/>
            <person name="Li J."/>
            <person name="Ni P."/>
            <person name="Zheng H."/>
            <person name="Zhang Y."/>
            <person name="Zhao M."/>
            <person name="Hao Q."/>
            <person name="McDermott J."/>
            <person name="Samudrala R."/>
            <person name="Kristiansen K."/>
            <person name="Wong G.K.-S."/>
        </authorList>
    </citation>
    <scope>NUCLEOTIDE SEQUENCE</scope>
</reference>
<protein>
    <submittedName>
        <fullName evidence="1">Uncharacterized protein</fullName>
    </submittedName>
</protein>
<dbReference type="EMBL" id="CM000140">
    <property type="protein sequence ID" value="EEE60009.1"/>
    <property type="molecule type" value="Genomic_DNA"/>
</dbReference>
<organism evidence="1">
    <name type="scientific">Oryza sativa subsp. japonica</name>
    <name type="common">Rice</name>
    <dbReference type="NCBI Taxonomy" id="39947"/>
    <lineage>
        <taxon>Eukaryota</taxon>
        <taxon>Viridiplantae</taxon>
        <taxon>Streptophyta</taxon>
        <taxon>Embryophyta</taxon>
        <taxon>Tracheophyta</taxon>
        <taxon>Spermatophyta</taxon>
        <taxon>Magnoliopsida</taxon>
        <taxon>Liliopsida</taxon>
        <taxon>Poales</taxon>
        <taxon>Poaceae</taxon>
        <taxon>BOP clade</taxon>
        <taxon>Oryzoideae</taxon>
        <taxon>Oryzeae</taxon>
        <taxon>Oryzinae</taxon>
        <taxon>Oryza</taxon>
        <taxon>Oryza sativa</taxon>
    </lineage>
</organism>
<dbReference type="Proteomes" id="UP000007752">
    <property type="component" value="Chromosome 3"/>
</dbReference>
<reference evidence="1" key="1">
    <citation type="journal article" date="2005" name="PLoS Biol.">
        <title>The genomes of Oryza sativa: a history of duplications.</title>
        <authorList>
            <person name="Yu J."/>
            <person name="Wang J."/>
            <person name="Lin W."/>
            <person name="Li S."/>
            <person name="Li H."/>
            <person name="Zhou J."/>
            <person name="Ni P."/>
            <person name="Dong W."/>
            <person name="Hu S."/>
            <person name="Zeng C."/>
            <person name="Zhang J."/>
            <person name="Zhang Y."/>
            <person name="Li R."/>
            <person name="Xu Z."/>
            <person name="Li S."/>
            <person name="Li X."/>
            <person name="Zheng H."/>
            <person name="Cong L."/>
            <person name="Lin L."/>
            <person name="Yin J."/>
            <person name="Geng J."/>
            <person name="Li G."/>
            <person name="Shi J."/>
            <person name="Liu J."/>
            <person name="Lv H."/>
            <person name="Li J."/>
            <person name="Wang J."/>
            <person name="Deng Y."/>
            <person name="Ran L."/>
            <person name="Shi X."/>
            <person name="Wang X."/>
            <person name="Wu Q."/>
            <person name="Li C."/>
            <person name="Ren X."/>
            <person name="Wang J."/>
            <person name="Wang X."/>
            <person name="Li D."/>
            <person name="Liu D."/>
            <person name="Zhang X."/>
            <person name="Ji Z."/>
            <person name="Zhao W."/>
            <person name="Sun Y."/>
            <person name="Zhang Z."/>
            <person name="Bao J."/>
            <person name="Han Y."/>
            <person name="Dong L."/>
            <person name="Ji J."/>
            <person name="Chen P."/>
            <person name="Wu S."/>
            <person name="Liu J."/>
            <person name="Xiao Y."/>
            <person name="Bu D."/>
            <person name="Tan J."/>
            <person name="Yang L."/>
            <person name="Ye C."/>
            <person name="Zhang J."/>
            <person name="Xu J."/>
            <person name="Zhou Y."/>
            <person name="Yu Y."/>
            <person name="Zhang B."/>
            <person name="Zhuang S."/>
            <person name="Wei H."/>
            <person name="Liu B."/>
            <person name="Lei M."/>
            <person name="Yu H."/>
            <person name="Li Y."/>
            <person name="Xu H."/>
            <person name="Wei S."/>
            <person name="He X."/>
            <person name="Fang L."/>
            <person name="Zhang Z."/>
            <person name="Zhang Y."/>
            <person name="Huang X."/>
            <person name="Su Z."/>
            <person name="Tong W."/>
            <person name="Li J."/>
            <person name="Tong Z."/>
            <person name="Li S."/>
            <person name="Ye J."/>
            <person name="Wang L."/>
            <person name="Fang L."/>
            <person name="Lei T."/>
            <person name="Chen C."/>
            <person name="Chen H."/>
            <person name="Xu Z."/>
            <person name="Li H."/>
            <person name="Huang H."/>
            <person name="Zhang F."/>
            <person name="Xu H."/>
            <person name="Li N."/>
            <person name="Zhao C."/>
            <person name="Li S."/>
            <person name="Dong L."/>
            <person name="Huang Y."/>
            <person name="Li L."/>
            <person name="Xi Y."/>
            <person name="Qi Q."/>
            <person name="Li W."/>
            <person name="Zhang B."/>
            <person name="Hu W."/>
            <person name="Zhang Y."/>
            <person name="Tian X."/>
            <person name="Jiao Y."/>
            <person name="Liang X."/>
            <person name="Jin J."/>
            <person name="Gao L."/>
            <person name="Zheng W."/>
            <person name="Hao B."/>
            <person name="Liu S."/>
            <person name="Wang W."/>
            <person name="Yuan L."/>
            <person name="Cao M."/>
            <person name="McDermott J."/>
            <person name="Samudrala R."/>
            <person name="Wang J."/>
            <person name="Wong G.K."/>
            <person name="Yang H."/>
        </authorList>
    </citation>
    <scope>NUCLEOTIDE SEQUENCE [LARGE SCALE GENOMIC DNA]</scope>
</reference>
<gene>
    <name evidence="1" type="ORF">OsJ_12751</name>
</gene>
<dbReference type="HOGENOM" id="CLU_3072055_0_0_1"/>
<accession>A0A8J8YLC3</accession>
<name>A0A8J8YLC3_ORYSJ</name>
<dbReference type="AlphaFoldDB" id="A0A8J8YLC3"/>
<proteinExistence type="predicted"/>
<evidence type="ECO:0000313" key="1">
    <source>
        <dbReference type="EMBL" id="EEE60009.1"/>
    </source>
</evidence>
<sequence>MTSTVHAGCLSFHVQILVFHSGVSCNKLISNNCKDLHSSINSRRQTAATHHLD</sequence>
<dbReference type="Gramene" id="Os03t0772300-01">
    <property type="protein sequence ID" value="Os03t0772300-01"/>
    <property type="gene ID" value="Os03g0772300"/>
</dbReference>